<dbReference type="GO" id="GO:0042834">
    <property type="term" value="F:peptidoglycan binding"/>
    <property type="evidence" value="ECO:0007669"/>
    <property type="project" value="InterPro"/>
</dbReference>
<dbReference type="PROSITE" id="PS51724">
    <property type="entry name" value="SPOR"/>
    <property type="match status" value="1"/>
</dbReference>
<dbReference type="InterPro" id="IPR036680">
    <property type="entry name" value="SPOR-like_sf"/>
</dbReference>
<evidence type="ECO:0000256" key="1">
    <source>
        <dbReference type="ARBA" id="ARBA00022801"/>
    </source>
</evidence>
<keyword evidence="1" id="KW-0378">Hydrolase</keyword>
<dbReference type="CDD" id="cd02696">
    <property type="entry name" value="MurNAc-LAA"/>
    <property type="match status" value="1"/>
</dbReference>
<organism evidence="3 4">
    <name type="scientific">Candidatus Copromonas faecavium</name>
    <name type="common">nom. illeg.</name>
    <dbReference type="NCBI Taxonomy" id="2840740"/>
    <lineage>
        <taxon>Bacteria</taxon>
        <taxon>Bacillati</taxon>
        <taxon>Bacillota</taxon>
        <taxon>Clostridia</taxon>
        <taxon>Lachnospirales</taxon>
        <taxon>Lachnospiraceae</taxon>
        <taxon>Candidatus Copromonas (nom. illeg.)</taxon>
    </lineage>
</organism>
<dbReference type="GO" id="GO:0030288">
    <property type="term" value="C:outer membrane-bounded periplasmic space"/>
    <property type="evidence" value="ECO:0007669"/>
    <property type="project" value="TreeGrafter"/>
</dbReference>
<dbReference type="InterPro" id="IPR007730">
    <property type="entry name" value="SPOR-like_dom"/>
</dbReference>
<reference evidence="3" key="1">
    <citation type="submission" date="2020-10" db="EMBL/GenBank/DDBJ databases">
        <authorList>
            <person name="Gilroy R."/>
        </authorList>
    </citation>
    <scope>NUCLEOTIDE SEQUENCE</scope>
    <source>
        <strain evidence="3">CHK180-2868</strain>
    </source>
</reference>
<dbReference type="PANTHER" id="PTHR30404">
    <property type="entry name" value="N-ACETYLMURAMOYL-L-ALANINE AMIDASE"/>
    <property type="match status" value="1"/>
</dbReference>
<dbReference type="InterPro" id="IPR050695">
    <property type="entry name" value="N-acetylmuramoyl_amidase_3"/>
</dbReference>
<dbReference type="PANTHER" id="PTHR30404:SF0">
    <property type="entry name" value="N-ACETYLMURAMOYL-L-ALANINE AMIDASE AMIC"/>
    <property type="match status" value="1"/>
</dbReference>
<feature type="domain" description="SPOR" evidence="2">
    <location>
        <begin position="188"/>
        <end position="262"/>
    </location>
</feature>
<evidence type="ECO:0000313" key="4">
    <source>
        <dbReference type="Proteomes" id="UP000824250"/>
    </source>
</evidence>
<dbReference type="AlphaFoldDB" id="A0A9D1A2T2"/>
<dbReference type="Pfam" id="PF01520">
    <property type="entry name" value="Amidase_3"/>
    <property type="match status" value="1"/>
</dbReference>
<dbReference type="SUPFAM" id="SSF53187">
    <property type="entry name" value="Zn-dependent exopeptidases"/>
    <property type="match status" value="1"/>
</dbReference>
<dbReference type="EMBL" id="DVGC01000018">
    <property type="protein sequence ID" value="HIR05022.1"/>
    <property type="molecule type" value="Genomic_DNA"/>
</dbReference>
<proteinExistence type="predicted"/>
<dbReference type="Gene3D" id="3.40.630.40">
    <property type="entry name" value="Zn-dependent exopeptidases"/>
    <property type="match status" value="1"/>
</dbReference>
<evidence type="ECO:0000313" key="3">
    <source>
        <dbReference type="EMBL" id="HIR05022.1"/>
    </source>
</evidence>
<gene>
    <name evidence="3" type="ORF">IAB28_03525</name>
</gene>
<dbReference type="GO" id="GO:0008745">
    <property type="term" value="F:N-acetylmuramoyl-L-alanine amidase activity"/>
    <property type="evidence" value="ECO:0007669"/>
    <property type="project" value="InterPro"/>
</dbReference>
<name>A0A9D1A2T2_9FIRM</name>
<dbReference type="Proteomes" id="UP000824250">
    <property type="component" value="Unassembled WGS sequence"/>
</dbReference>
<sequence>MAAIRKVIIDAGHGGQEPGAVYNGRMEKNDTLQLAFDVGNALERRGISVEYTRVNDVYDSPYEKAAMANASDGDLFLSLHRNSMPVPGTASGVESLVYEKTGPAGMFGRNIGEALEAIGWVNLGVKERPGLVVLKNTKIPAVLVEVGFINNERDNEFLDENMAATADAIADGVLRTFEELDGKNTPQTESPGLYVVQTGVYRLRRNAEAEVQQLRELGAPAYMVAQNGLFYVRAGAFRELDHAVRMEQSLRRLGYSTVILRT</sequence>
<dbReference type="InterPro" id="IPR002508">
    <property type="entry name" value="MurNAc-LAA_cat"/>
</dbReference>
<protein>
    <submittedName>
        <fullName evidence="3">N-acetylmuramoyl-L-alanine amidase</fullName>
    </submittedName>
</protein>
<dbReference type="SUPFAM" id="SSF110997">
    <property type="entry name" value="Sporulation related repeat"/>
    <property type="match status" value="1"/>
</dbReference>
<dbReference type="GO" id="GO:0009253">
    <property type="term" value="P:peptidoglycan catabolic process"/>
    <property type="evidence" value="ECO:0007669"/>
    <property type="project" value="InterPro"/>
</dbReference>
<accession>A0A9D1A2T2</accession>
<evidence type="ECO:0000259" key="2">
    <source>
        <dbReference type="PROSITE" id="PS51724"/>
    </source>
</evidence>
<reference evidence="3" key="2">
    <citation type="journal article" date="2021" name="PeerJ">
        <title>Extensive microbial diversity within the chicken gut microbiome revealed by metagenomics and culture.</title>
        <authorList>
            <person name="Gilroy R."/>
            <person name="Ravi A."/>
            <person name="Getino M."/>
            <person name="Pursley I."/>
            <person name="Horton D.L."/>
            <person name="Alikhan N.F."/>
            <person name="Baker D."/>
            <person name="Gharbi K."/>
            <person name="Hall N."/>
            <person name="Watson M."/>
            <person name="Adriaenssens E.M."/>
            <person name="Foster-Nyarko E."/>
            <person name="Jarju S."/>
            <person name="Secka A."/>
            <person name="Antonio M."/>
            <person name="Oren A."/>
            <person name="Chaudhuri R.R."/>
            <person name="La Ragione R."/>
            <person name="Hildebrand F."/>
            <person name="Pallen M.J."/>
        </authorList>
    </citation>
    <scope>NUCLEOTIDE SEQUENCE</scope>
    <source>
        <strain evidence="3">CHK180-2868</strain>
    </source>
</reference>
<dbReference type="SMART" id="SM00646">
    <property type="entry name" value="Ami_3"/>
    <property type="match status" value="1"/>
</dbReference>
<comment type="caution">
    <text evidence="3">The sequence shown here is derived from an EMBL/GenBank/DDBJ whole genome shotgun (WGS) entry which is preliminary data.</text>
</comment>
<dbReference type="Gene3D" id="3.30.70.1070">
    <property type="entry name" value="Sporulation related repeat"/>
    <property type="match status" value="1"/>
</dbReference>
<dbReference type="Pfam" id="PF05036">
    <property type="entry name" value="SPOR"/>
    <property type="match status" value="1"/>
</dbReference>